<dbReference type="SUPFAM" id="SSF57756">
    <property type="entry name" value="Retrovirus zinc finger-like domains"/>
    <property type="match status" value="1"/>
</dbReference>
<evidence type="ECO:0000313" key="3">
    <source>
        <dbReference type="EMBL" id="CRK47633.1"/>
    </source>
</evidence>
<dbReference type="EMBL" id="CVQI01036828">
    <property type="protein sequence ID" value="CRK47633.1"/>
    <property type="molecule type" value="Genomic_DNA"/>
</dbReference>
<proteinExistence type="predicted"/>
<gene>
    <name evidence="3" type="ORF">BN1723_007652</name>
</gene>
<name>A0A0G4NME2_VERLO</name>
<dbReference type="InterPro" id="IPR001878">
    <property type="entry name" value="Znf_CCHC"/>
</dbReference>
<keyword evidence="1" id="KW-0479">Metal-binding</keyword>
<feature type="non-terminal residue" evidence="3">
    <location>
        <position position="33"/>
    </location>
</feature>
<sequence length="33" mass="3508">MDYQGSAPAPRTCYTCGVVGHQARECPQKGPAK</sequence>
<dbReference type="GO" id="GO:0008270">
    <property type="term" value="F:zinc ion binding"/>
    <property type="evidence" value="ECO:0007669"/>
    <property type="project" value="UniProtKB-KW"/>
</dbReference>
<dbReference type="PROSITE" id="PS50158">
    <property type="entry name" value="ZF_CCHC"/>
    <property type="match status" value="1"/>
</dbReference>
<dbReference type="SMART" id="SM00343">
    <property type="entry name" value="ZnF_C2HC"/>
    <property type="match status" value="1"/>
</dbReference>
<dbReference type="InterPro" id="IPR036875">
    <property type="entry name" value="Znf_CCHC_sf"/>
</dbReference>
<dbReference type="GO" id="GO:0003676">
    <property type="term" value="F:nucleic acid binding"/>
    <property type="evidence" value="ECO:0007669"/>
    <property type="project" value="InterPro"/>
</dbReference>
<keyword evidence="1" id="KW-0862">Zinc</keyword>
<organism evidence="3 4">
    <name type="scientific">Verticillium longisporum</name>
    <name type="common">Verticillium dahliae var. longisporum</name>
    <dbReference type="NCBI Taxonomy" id="100787"/>
    <lineage>
        <taxon>Eukaryota</taxon>
        <taxon>Fungi</taxon>
        <taxon>Dikarya</taxon>
        <taxon>Ascomycota</taxon>
        <taxon>Pezizomycotina</taxon>
        <taxon>Sordariomycetes</taxon>
        <taxon>Hypocreomycetidae</taxon>
        <taxon>Glomerellales</taxon>
        <taxon>Plectosphaerellaceae</taxon>
        <taxon>Verticillium</taxon>
    </lineage>
</organism>
<reference evidence="4" key="1">
    <citation type="submission" date="2015-05" db="EMBL/GenBank/DDBJ databases">
        <authorList>
            <person name="Fogelqvist Johan"/>
        </authorList>
    </citation>
    <scope>NUCLEOTIDE SEQUENCE [LARGE SCALE GENOMIC DNA]</scope>
</reference>
<dbReference type="AlphaFoldDB" id="A0A0G4NME2"/>
<feature type="domain" description="CCHC-type" evidence="2">
    <location>
        <begin position="13"/>
        <end position="28"/>
    </location>
</feature>
<dbReference type="Gene3D" id="4.10.60.10">
    <property type="entry name" value="Zinc finger, CCHC-type"/>
    <property type="match status" value="1"/>
</dbReference>
<evidence type="ECO:0000259" key="2">
    <source>
        <dbReference type="PROSITE" id="PS50158"/>
    </source>
</evidence>
<dbReference type="Pfam" id="PF00098">
    <property type="entry name" value="zf-CCHC"/>
    <property type="match status" value="1"/>
</dbReference>
<protein>
    <recommendedName>
        <fullName evidence="2">CCHC-type domain-containing protein</fullName>
    </recommendedName>
</protein>
<dbReference type="Proteomes" id="UP000045706">
    <property type="component" value="Unassembled WGS sequence"/>
</dbReference>
<evidence type="ECO:0000313" key="4">
    <source>
        <dbReference type="Proteomes" id="UP000045706"/>
    </source>
</evidence>
<accession>A0A0G4NME2</accession>
<evidence type="ECO:0000256" key="1">
    <source>
        <dbReference type="PROSITE-ProRule" id="PRU00047"/>
    </source>
</evidence>
<keyword evidence="1" id="KW-0863">Zinc-finger</keyword>